<comment type="caution">
    <text evidence="1">The sequence shown here is derived from an EMBL/GenBank/DDBJ whole genome shotgun (WGS) entry which is preliminary data.</text>
</comment>
<accession>A0A9W7XPA7</accession>
<dbReference type="EMBL" id="JANBOI010003853">
    <property type="protein sequence ID" value="KAJ1718111.1"/>
    <property type="molecule type" value="Genomic_DNA"/>
</dbReference>
<protein>
    <submittedName>
        <fullName evidence="1">Uncharacterized protein</fullName>
    </submittedName>
</protein>
<proteinExistence type="predicted"/>
<gene>
    <name evidence="1" type="ORF">LPJ61_006846</name>
</gene>
<feature type="non-terminal residue" evidence="1">
    <location>
        <position position="91"/>
    </location>
</feature>
<reference evidence="1" key="1">
    <citation type="submission" date="2022-07" db="EMBL/GenBank/DDBJ databases">
        <title>Phylogenomic reconstructions and comparative analyses of Kickxellomycotina fungi.</title>
        <authorList>
            <person name="Reynolds N.K."/>
            <person name="Stajich J.E."/>
            <person name="Barry K."/>
            <person name="Grigoriev I.V."/>
            <person name="Crous P."/>
            <person name="Smith M.E."/>
        </authorList>
    </citation>
    <scope>NUCLEOTIDE SEQUENCE</scope>
    <source>
        <strain evidence="1">BCRC 34381</strain>
    </source>
</reference>
<sequence>MDVSSSERPVRVIFRYPFKRQVGFRAPTVTEGEPRTVEEQVWRCLVSLPGPDSPLGILAELEQDQVTFDWELLADTLQVPLTEVFEAVSSL</sequence>
<evidence type="ECO:0000313" key="1">
    <source>
        <dbReference type="EMBL" id="KAJ1718111.1"/>
    </source>
</evidence>
<dbReference type="AlphaFoldDB" id="A0A9W7XPA7"/>
<dbReference type="Proteomes" id="UP001143981">
    <property type="component" value="Unassembled WGS sequence"/>
</dbReference>
<dbReference type="OrthoDB" id="21072at2759"/>
<name>A0A9W7XPA7_9FUNG</name>
<organism evidence="1 2">
    <name type="scientific">Coemansia biformis</name>
    <dbReference type="NCBI Taxonomy" id="1286918"/>
    <lineage>
        <taxon>Eukaryota</taxon>
        <taxon>Fungi</taxon>
        <taxon>Fungi incertae sedis</taxon>
        <taxon>Zoopagomycota</taxon>
        <taxon>Kickxellomycotina</taxon>
        <taxon>Kickxellomycetes</taxon>
        <taxon>Kickxellales</taxon>
        <taxon>Kickxellaceae</taxon>
        <taxon>Coemansia</taxon>
    </lineage>
</organism>
<evidence type="ECO:0000313" key="2">
    <source>
        <dbReference type="Proteomes" id="UP001143981"/>
    </source>
</evidence>
<keyword evidence="2" id="KW-1185">Reference proteome</keyword>